<dbReference type="InterPro" id="IPR040676">
    <property type="entry name" value="DUF5641"/>
</dbReference>
<accession>A0A8K0KNL4</accession>
<proteinExistence type="predicted"/>
<dbReference type="EMBL" id="KZ309286">
    <property type="protein sequence ID" value="KAG8238135.1"/>
    <property type="molecule type" value="Genomic_DNA"/>
</dbReference>
<evidence type="ECO:0000313" key="3">
    <source>
        <dbReference type="Proteomes" id="UP000792457"/>
    </source>
</evidence>
<sequence length="392" mass="44955">MEFLESRIRALHMITPIASSDKGSAMVSKFSSSEAKSFYIETKTDSSKTIRKCAFCSVDHYIGVCPRFQEKTPAERKDEARRLHKAVEENLILKRFSSLTRLIRVLAYCLRFIARCRRSQDTETIFLSTSKLAAARCKAIQLTQSFAFAEELKLLGSGKPLPRRNSLRRLNTILDEVGIMHVGGRLKHSTLSFSTKHHLLRVVGEHTLTFEEFSTVLVQIEACLNSRPLYPLSSDQDDLNALTPAQYLIGDTLFLIPESEYISPTENRLSRWQPLQRMQLNFWKRWSREYLHHLQQRSRWRDPKENFAVGQLVVVRDERYPPSKWPLGRITKVHPGPDGHSFSGLWKYGKGLPREPSLLADILAGEHCQMCFEGIKTVPVESMRLHLWDGGG</sequence>
<organism evidence="2 3">
    <name type="scientific">Ladona fulva</name>
    <name type="common">Scarce chaser dragonfly</name>
    <name type="synonym">Libellula fulva</name>
    <dbReference type="NCBI Taxonomy" id="123851"/>
    <lineage>
        <taxon>Eukaryota</taxon>
        <taxon>Metazoa</taxon>
        <taxon>Ecdysozoa</taxon>
        <taxon>Arthropoda</taxon>
        <taxon>Hexapoda</taxon>
        <taxon>Insecta</taxon>
        <taxon>Pterygota</taxon>
        <taxon>Palaeoptera</taxon>
        <taxon>Odonata</taxon>
        <taxon>Epiprocta</taxon>
        <taxon>Anisoptera</taxon>
        <taxon>Libelluloidea</taxon>
        <taxon>Libellulidae</taxon>
        <taxon>Ladona</taxon>
    </lineage>
</organism>
<dbReference type="Proteomes" id="UP000792457">
    <property type="component" value="Unassembled WGS sequence"/>
</dbReference>
<evidence type="ECO:0000259" key="1">
    <source>
        <dbReference type="Pfam" id="PF18701"/>
    </source>
</evidence>
<evidence type="ECO:0000313" key="2">
    <source>
        <dbReference type="EMBL" id="KAG8238135.1"/>
    </source>
</evidence>
<dbReference type="Pfam" id="PF18701">
    <property type="entry name" value="DUF5641"/>
    <property type="match status" value="1"/>
</dbReference>
<comment type="caution">
    <text evidence="2">The sequence shown here is derived from an EMBL/GenBank/DDBJ whole genome shotgun (WGS) entry which is preliminary data.</text>
</comment>
<dbReference type="OrthoDB" id="6615390at2759"/>
<protein>
    <recommendedName>
        <fullName evidence="1">DUF5641 domain-containing protein</fullName>
    </recommendedName>
</protein>
<feature type="domain" description="DUF5641" evidence="1">
    <location>
        <begin position="270"/>
        <end position="340"/>
    </location>
</feature>
<dbReference type="PANTHER" id="PTHR47331">
    <property type="entry name" value="PHD-TYPE DOMAIN-CONTAINING PROTEIN"/>
    <property type="match status" value="1"/>
</dbReference>
<keyword evidence="3" id="KW-1185">Reference proteome</keyword>
<gene>
    <name evidence="2" type="ORF">J437_LFUL017296</name>
</gene>
<name>A0A8K0KNL4_LADFU</name>
<reference evidence="2" key="1">
    <citation type="submission" date="2013-04" db="EMBL/GenBank/DDBJ databases">
        <authorList>
            <person name="Qu J."/>
            <person name="Murali S.C."/>
            <person name="Bandaranaike D."/>
            <person name="Bellair M."/>
            <person name="Blankenburg K."/>
            <person name="Chao H."/>
            <person name="Dinh H."/>
            <person name="Doddapaneni H."/>
            <person name="Downs B."/>
            <person name="Dugan-Rocha S."/>
            <person name="Elkadiri S."/>
            <person name="Gnanaolivu R.D."/>
            <person name="Hernandez B."/>
            <person name="Javaid M."/>
            <person name="Jayaseelan J.C."/>
            <person name="Lee S."/>
            <person name="Li M."/>
            <person name="Ming W."/>
            <person name="Munidasa M."/>
            <person name="Muniz J."/>
            <person name="Nguyen L."/>
            <person name="Ongeri F."/>
            <person name="Osuji N."/>
            <person name="Pu L.-L."/>
            <person name="Puazo M."/>
            <person name="Qu C."/>
            <person name="Quiroz J."/>
            <person name="Raj R."/>
            <person name="Weissenberger G."/>
            <person name="Xin Y."/>
            <person name="Zou X."/>
            <person name="Han Y."/>
            <person name="Richards S."/>
            <person name="Worley K."/>
            <person name="Muzny D."/>
            <person name="Gibbs R."/>
        </authorList>
    </citation>
    <scope>NUCLEOTIDE SEQUENCE</scope>
    <source>
        <strain evidence="2">Sampled in the wild</strain>
    </source>
</reference>
<dbReference type="AlphaFoldDB" id="A0A8K0KNL4"/>
<reference evidence="2" key="2">
    <citation type="submission" date="2017-10" db="EMBL/GenBank/DDBJ databases">
        <title>Ladona fulva Genome sequencing and assembly.</title>
        <authorList>
            <person name="Murali S."/>
            <person name="Richards S."/>
            <person name="Bandaranaike D."/>
            <person name="Bellair M."/>
            <person name="Blankenburg K."/>
            <person name="Chao H."/>
            <person name="Dinh H."/>
            <person name="Doddapaneni H."/>
            <person name="Dugan-Rocha S."/>
            <person name="Elkadiri S."/>
            <person name="Gnanaolivu R."/>
            <person name="Hernandez B."/>
            <person name="Skinner E."/>
            <person name="Javaid M."/>
            <person name="Lee S."/>
            <person name="Li M."/>
            <person name="Ming W."/>
            <person name="Munidasa M."/>
            <person name="Muniz J."/>
            <person name="Nguyen L."/>
            <person name="Hughes D."/>
            <person name="Osuji N."/>
            <person name="Pu L.-L."/>
            <person name="Puazo M."/>
            <person name="Qu C."/>
            <person name="Quiroz J."/>
            <person name="Raj R."/>
            <person name="Weissenberger G."/>
            <person name="Xin Y."/>
            <person name="Zou X."/>
            <person name="Han Y."/>
            <person name="Worley K."/>
            <person name="Muzny D."/>
            <person name="Gibbs R."/>
        </authorList>
    </citation>
    <scope>NUCLEOTIDE SEQUENCE</scope>
    <source>
        <strain evidence="2">Sampled in the wild</strain>
    </source>
</reference>